<dbReference type="PIRSF" id="PIRSF006444">
    <property type="entry name" value="PaaK"/>
    <property type="match status" value="1"/>
</dbReference>
<comment type="function">
    <text evidence="9">Catalyzes the activation of phenylacetic acid (PA) to phenylacetyl-CoA (PA-CoA).</text>
</comment>
<dbReference type="Proteomes" id="UP000198881">
    <property type="component" value="Unassembled WGS sequence"/>
</dbReference>
<name>A0A1I7MNR4_9MICC</name>
<comment type="pathway">
    <text evidence="4 9">Aromatic compound metabolism; phenylacetate degradation.</text>
</comment>
<dbReference type="Pfam" id="PF00501">
    <property type="entry name" value="AMP-binding"/>
    <property type="match status" value="1"/>
</dbReference>
<evidence type="ECO:0000256" key="3">
    <source>
        <dbReference type="ARBA" id="ARBA00022741"/>
    </source>
</evidence>
<organism evidence="13 14">
    <name type="scientific">Micrococcus terreus</name>
    <dbReference type="NCBI Taxonomy" id="574650"/>
    <lineage>
        <taxon>Bacteria</taxon>
        <taxon>Bacillati</taxon>
        <taxon>Actinomycetota</taxon>
        <taxon>Actinomycetes</taxon>
        <taxon>Micrococcales</taxon>
        <taxon>Micrococcaceae</taxon>
        <taxon>Micrococcus</taxon>
    </lineage>
</organism>
<dbReference type="AlphaFoldDB" id="A0A1I7MNR4"/>
<dbReference type="InterPro" id="IPR000873">
    <property type="entry name" value="AMP-dep_synth/lig_dom"/>
</dbReference>
<dbReference type="EMBL" id="FPCG01000007">
    <property type="protein sequence ID" value="SFV23548.1"/>
    <property type="molecule type" value="Genomic_DNA"/>
</dbReference>
<comment type="similarity">
    <text evidence="5 9">Belongs to the phenylacetyl-CoA ligase family.</text>
</comment>
<keyword evidence="3 9" id="KW-0547">Nucleotide-binding</keyword>
<dbReference type="PANTHER" id="PTHR43439">
    <property type="entry name" value="PHENYLACETATE-COENZYME A LIGASE"/>
    <property type="match status" value="1"/>
</dbReference>
<feature type="domain" description="AMP-dependent synthetase/ligase" evidence="11">
    <location>
        <begin position="108"/>
        <end position="303"/>
    </location>
</feature>
<evidence type="ECO:0000256" key="8">
    <source>
        <dbReference type="ARBA" id="ARBA00075111"/>
    </source>
</evidence>
<evidence type="ECO:0000259" key="11">
    <source>
        <dbReference type="Pfam" id="PF00501"/>
    </source>
</evidence>
<dbReference type="UniPathway" id="UPA00930"/>
<evidence type="ECO:0000256" key="9">
    <source>
        <dbReference type="PIRNR" id="PIRNR006444"/>
    </source>
</evidence>
<dbReference type="InterPro" id="IPR011880">
    <property type="entry name" value="PA_CoA_ligase"/>
</dbReference>
<dbReference type="STRING" id="574650.SAMN04487966_107151"/>
<evidence type="ECO:0000256" key="10">
    <source>
        <dbReference type="SAM" id="MobiDB-lite"/>
    </source>
</evidence>
<protein>
    <recommendedName>
        <fullName evidence="7 9">Phenylacetate-coenzyme A ligase</fullName>
        <ecNumber evidence="6 9">6.2.1.30</ecNumber>
    </recommendedName>
    <alternativeName>
        <fullName evidence="8 9">Phenylacetyl-CoA ligase</fullName>
    </alternativeName>
</protein>
<evidence type="ECO:0000256" key="6">
    <source>
        <dbReference type="ARBA" id="ARBA00066629"/>
    </source>
</evidence>
<feature type="region of interest" description="Disordered" evidence="10">
    <location>
        <begin position="1"/>
        <end position="29"/>
    </location>
</feature>
<evidence type="ECO:0000256" key="2">
    <source>
        <dbReference type="ARBA" id="ARBA00022598"/>
    </source>
</evidence>
<dbReference type="Gene3D" id="3.40.50.12780">
    <property type="entry name" value="N-terminal domain of ligase-like"/>
    <property type="match status" value="1"/>
</dbReference>
<dbReference type="InterPro" id="IPR028154">
    <property type="entry name" value="AMP-dep_Lig_C"/>
</dbReference>
<dbReference type="SUPFAM" id="SSF56801">
    <property type="entry name" value="Acetyl-CoA synthetase-like"/>
    <property type="match status" value="1"/>
</dbReference>
<dbReference type="GO" id="GO:0000166">
    <property type="term" value="F:nucleotide binding"/>
    <property type="evidence" value="ECO:0007669"/>
    <property type="project" value="UniProtKB-KW"/>
</dbReference>
<keyword evidence="14" id="KW-1185">Reference proteome</keyword>
<dbReference type="FunFam" id="3.40.50.12780:FF:000016">
    <property type="entry name" value="Phenylacetate-coenzyme A ligase"/>
    <property type="match status" value="1"/>
</dbReference>
<evidence type="ECO:0000259" key="12">
    <source>
        <dbReference type="Pfam" id="PF14535"/>
    </source>
</evidence>
<evidence type="ECO:0000256" key="7">
    <source>
        <dbReference type="ARBA" id="ARBA00068695"/>
    </source>
</evidence>
<keyword evidence="2 9" id="KW-0436">Ligase</keyword>
<dbReference type="InterPro" id="IPR051414">
    <property type="entry name" value="Adenylate-forming_Reductase"/>
</dbReference>
<comment type="subunit">
    <text evidence="1">Monomer.</text>
</comment>
<dbReference type="InterPro" id="IPR042099">
    <property type="entry name" value="ANL_N_sf"/>
</dbReference>
<evidence type="ECO:0000313" key="14">
    <source>
        <dbReference type="Proteomes" id="UP000198881"/>
    </source>
</evidence>
<feature type="domain" description="AMP-dependent ligase C-terminal" evidence="12">
    <location>
        <begin position="351"/>
        <end position="444"/>
    </location>
</feature>
<comment type="catalytic activity">
    <reaction evidence="9">
        <text>2-phenylacetate + ATP + CoA = phenylacetyl-CoA + AMP + diphosphate</text>
        <dbReference type="Rhea" id="RHEA:20956"/>
        <dbReference type="ChEBI" id="CHEBI:18401"/>
        <dbReference type="ChEBI" id="CHEBI:30616"/>
        <dbReference type="ChEBI" id="CHEBI:33019"/>
        <dbReference type="ChEBI" id="CHEBI:57287"/>
        <dbReference type="ChEBI" id="CHEBI:57390"/>
        <dbReference type="ChEBI" id="CHEBI:456215"/>
        <dbReference type="EC" id="6.2.1.30"/>
    </reaction>
</comment>
<reference evidence="13 14" key="1">
    <citation type="submission" date="2016-10" db="EMBL/GenBank/DDBJ databases">
        <authorList>
            <person name="de Groot N.N."/>
        </authorList>
    </citation>
    <scope>NUCLEOTIDE SEQUENCE [LARGE SCALE GENOMIC DNA]</scope>
    <source>
        <strain evidence="13 14">CGMCC 1.7054</strain>
    </source>
</reference>
<evidence type="ECO:0000256" key="5">
    <source>
        <dbReference type="ARBA" id="ARBA00061566"/>
    </source>
</evidence>
<dbReference type="RefSeq" id="WP_177227912.1">
    <property type="nucleotide sequence ID" value="NZ_FPCG01000007.1"/>
</dbReference>
<dbReference type="EC" id="6.2.1.30" evidence="6 9"/>
<evidence type="ECO:0000313" key="13">
    <source>
        <dbReference type="EMBL" id="SFV23548.1"/>
    </source>
</evidence>
<dbReference type="GO" id="GO:0047475">
    <property type="term" value="F:phenylacetate-CoA ligase activity"/>
    <property type="evidence" value="ECO:0007669"/>
    <property type="project" value="UniProtKB-EC"/>
</dbReference>
<proteinExistence type="inferred from homology"/>
<dbReference type="CDD" id="cd05913">
    <property type="entry name" value="PaaK"/>
    <property type="match status" value="1"/>
</dbReference>
<dbReference type="GO" id="GO:0010124">
    <property type="term" value="P:phenylacetate catabolic process"/>
    <property type="evidence" value="ECO:0007669"/>
    <property type="project" value="UniProtKB-UniRule"/>
</dbReference>
<gene>
    <name evidence="13" type="ORF">SAMN04487966_107151</name>
</gene>
<evidence type="ECO:0000256" key="4">
    <source>
        <dbReference type="ARBA" id="ARBA00060591"/>
    </source>
</evidence>
<sequence length="447" mass="50063">MTECSVPNPYTPSPIPADRSVPDAEETMSRDQIESLQFERLNWALHHAYENVQAYQELFDGHGVHPGDFKELEDLKLFPYTDKEFLRKAYPFKSFAVPMSEIRRIHASSGTTGQPTVVAYTENDLDTWGTLVARCFRMAGVQPGMKVHNAYGYGLFTGGLGAHYGAERLGCAVIPMSGGQTEKQVQMIRDFEPEAILSTPTYLLTIADGFKKMGLDPKESSLKTAVLGAEPWTEEMRREIEQTFGIDACDIYGLSEVMGPGVAGESRVTKDGSHIWEDHFRPEIIDPFTDEVLETGRPGELVFTALTKEALPIIRYRTHDLTRLLPGTERPGHRRMGRITGRSDDMIILRGVNLFPSQIEELALNIPAFSPHFTLEITRPNRMDQMTVNIERREEVTVEVAEEGAKKLVHEIKTKIGSSCTIKVCEPGSLARSSGKLRRVYDLRDNG</sequence>
<evidence type="ECO:0000256" key="1">
    <source>
        <dbReference type="ARBA" id="ARBA00011245"/>
    </source>
</evidence>
<dbReference type="Gene3D" id="3.30.300.30">
    <property type="match status" value="1"/>
</dbReference>
<dbReference type="Pfam" id="PF14535">
    <property type="entry name" value="AMP-binding_C_2"/>
    <property type="match status" value="1"/>
</dbReference>
<dbReference type="InterPro" id="IPR045851">
    <property type="entry name" value="AMP-bd_C_sf"/>
</dbReference>
<accession>A0A1I7MNR4</accession>
<dbReference type="PANTHER" id="PTHR43439:SF1">
    <property type="entry name" value="PHENYLACETATE-COENZYME A LIGASE"/>
    <property type="match status" value="1"/>
</dbReference>